<dbReference type="RefSeq" id="WP_035553538.1">
    <property type="nucleotide sequence ID" value="NZ_AWFH01000045.1"/>
</dbReference>
<organism evidence="1 2">
    <name type="scientific">Hyphomonas atlantica</name>
    <dbReference type="NCBI Taxonomy" id="1280948"/>
    <lineage>
        <taxon>Bacteria</taxon>
        <taxon>Pseudomonadati</taxon>
        <taxon>Pseudomonadota</taxon>
        <taxon>Alphaproteobacteria</taxon>
        <taxon>Hyphomonadales</taxon>
        <taxon>Hyphomonadaceae</taxon>
        <taxon>Hyphomonas</taxon>
    </lineage>
</organism>
<protein>
    <submittedName>
        <fullName evidence="1">Uncharacterized protein</fullName>
    </submittedName>
</protein>
<gene>
    <name evidence="1" type="ORF">HY36_07420</name>
</gene>
<proteinExistence type="predicted"/>
<dbReference type="EMBL" id="AWFH01000045">
    <property type="protein sequence ID" value="KCZ59101.1"/>
    <property type="molecule type" value="Genomic_DNA"/>
</dbReference>
<comment type="caution">
    <text evidence="1">The sequence shown here is derived from an EMBL/GenBank/DDBJ whole genome shotgun (WGS) entry which is preliminary data.</text>
</comment>
<dbReference type="AlphaFoldDB" id="A0A059DYV4"/>
<evidence type="ECO:0000313" key="1">
    <source>
        <dbReference type="EMBL" id="KCZ59101.1"/>
    </source>
</evidence>
<dbReference type="STRING" id="1280948.HY36_07420"/>
<name>A0A059DYV4_9PROT</name>
<keyword evidence="2" id="KW-1185">Reference proteome</keyword>
<sequence length="60" mass="6094">MSQAVQVAAQLLRQYGDDAEVIATLRAAEVAAQGDAEALAHWDDVIACLSGSGAPEGPAN</sequence>
<reference evidence="1 2" key="1">
    <citation type="journal article" date="2014" name="Antonie Van Leeuwenhoek">
        <title>Hyphomonas beringensis sp. nov. and Hyphomonas chukchiensis sp. nov., isolated from surface seawater of the Bering Sea and Chukchi Sea.</title>
        <authorList>
            <person name="Li C."/>
            <person name="Lai Q."/>
            <person name="Li G."/>
            <person name="Dong C."/>
            <person name="Wang J."/>
            <person name="Liao Y."/>
            <person name="Shao Z."/>
        </authorList>
    </citation>
    <scope>NUCLEOTIDE SEQUENCE [LARGE SCALE GENOMIC DNA]</scope>
    <source>
        <strain evidence="1 2">22II1-22F38</strain>
    </source>
</reference>
<dbReference type="PATRIC" id="fig|1280948.3.peg.2599"/>
<evidence type="ECO:0000313" key="2">
    <source>
        <dbReference type="Proteomes" id="UP000024547"/>
    </source>
</evidence>
<accession>A0A059DYV4</accession>
<dbReference type="Proteomes" id="UP000024547">
    <property type="component" value="Unassembled WGS sequence"/>
</dbReference>